<dbReference type="Proteomes" id="UP000887579">
    <property type="component" value="Unplaced"/>
</dbReference>
<name>A0AC34GTV9_9BILA</name>
<protein>
    <submittedName>
        <fullName evidence="2">Exocyst complex component Sec3 PIP2-binding N-terminal domain-containing protein</fullName>
    </submittedName>
</protein>
<sequence length="826" mass="95518">MTALRSTLHKLLFQPSEERLIDVVQILPQGGKKAKKESYLCVAMTAEQPYAVRLYVVKADRNDVWRKKEKFTLRDIRTVDGINPRKTIPEFNMTIMDQNFTLATSTYEEKEKFIRQLYKFANQYLPVHKPEFVNIQLPVEVTPVNQVPEQNEAVLAENLPLSAKEEADFYNLLSKSNLTIGEAKKFAGTLTQKLLQLDGANIESIMGNEQAVTDLINLMDGAIDEVTCLEKQLDEMDSILLFVRDSVELIEEKDSLGQVERQNNEKLRKELEEFLFHLDTISDNHIRVLRNAQLSDPTSINQCCLAARAMNQFLNKKSELCSMAAFQSRIDELNVVRDEFVDKFFSHITALFERMGTMVEHQEWDSMILQIQTQRYRFLLPFCELISWLKSSRTNAYQETIRRYIKEAEALFRKEFDRFFGAINQQAKTLSGRRDSAVGSISKTDQAYVSLLETIMGETRNAVEAEQKFCIKFFHISGDLLNNIDTKSSESGDSSGAFSGGKTIERQFNDQVKNIVQPIFNSFLPNLSQFIEICGSQNNLCLILLYVNLSKKMQTHQDTTSFFTGLYGSSMILFKQRVDQLIQSYAYSFESYRPSKKIRVGILPIISQYENLAKHAEMLFENSERRTDLEKWHEKLIDAMFKGINNVAESPNSKSPPSVVRLENFHQLYLSLSALKIECLDGRRKEARKIYQSSIDNYVKEYMGRPLEKIHVFFEQIEKALENGIRPEEIGYQQQFSRLELKKVVQAYPGKEVKKGLENLYRKVEKHLIDGSSLIEVVWRQMQDDFLKQLKHYQQLIGKCYPNSRADLEVSIQDVLQYFSEIAQQH</sequence>
<reference evidence="2" key="1">
    <citation type="submission" date="2022-11" db="UniProtKB">
        <authorList>
            <consortium name="WormBaseParasite"/>
        </authorList>
    </citation>
    <scope>IDENTIFICATION</scope>
</reference>
<dbReference type="WBParaSite" id="ES5_v2.g8062.t1">
    <property type="protein sequence ID" value="ES5_v2.g8062.t1"/>
    <property type="gene ID" value="ES5_v2.g8062"/>
</dbReference>
<evidence type="ECO:0000313" key="2">
    <source>
        <dbReference type="WBParaSite" id="ES5_v2.g8062.t1"/>
    </source>
</evidence>
<proteinExistence type="predicted"/>
<evidence type="ECO:0000313" key="1">
    <source>
        <dbReference type="Proteomes" id="UP000887579"/>
    </source>
</evidence>
<accession>A0AC34GTV9</accession>
<organism evidence="1 2">
    <name type="scientific">Panagrolaimus sp. ES5</name>
    <dbReference type="NCBI Taxonomy" id="591445"/>
    <lineage>
        <taxon>Eukaryota</taxon>
        <taxon>Metazoa</taxon>
        <taxon>Ecdysozoa</taxon>
        <taxon>Nematoda</taxon>
        <taxon>Chromadorea</taxon>
        <taxon>Rhabditida</taxon>
        <taxon>Tylenchina</taxon>
        <taxon>Panagrolaimomorpha</taxon>
        <taxon>Panagrolaimoidea</taxon>
        <taxon>Panagrolaimidae</taxon>
        <taxon>Panagrolaimus</taxon>
    </lineage>
</organism>